<evidence type="ECO:0000256" key="1">
    <source>
        <dbReference type="SAM" id="SignalP"/>
    </source>
</evidence>
<accession>A0A1I7UYY9</accession>
<dbReference type="Proteomes" id="UP000095282">
    <property type="component" value="Unplaced"/>
</dbReference>
<feature type="chain" id="PRO_5009309576" evidence="1">
    <location>
        <begin position="19"/>
        <end position="139"/>
    </location>
</feature>
<reference evidence="3" key="1">
    <citation type="submission" date="2016-11" db="UniProtKB">
        <authorList>
            <consortium name="WormBaseParasite"/>
        </authorList>
    </citation>
    <scope>IDENTIFICATION</scope>
</reference>
<dbReference type="PANTHER" id="PTHR35182">
    <property type="entry name" value="PROTEIN CBG13762"/>
    <property type="match status" value="1"/>
</dbReference>
<dbReference type="PANTHER" id="PTHR35182:SF2">
    <property type="entry name" value="CONSERVED DOMAIN PROTEIN-RELATED"/>
    <property type="match status" value="1"/>
</dbReference>
<dbReference type="AlphaFoldDB" id="A0A1I7UYY9"/>
<evidence type="ECO:0000313" key="3">
    <source>
        <dbReference type="WBParaSite" id="Csp11.Scaffold630.g20745.t1"/>
    </source>
</evidence>
<evidence type="ECO:0000313" key="2">
    <source>
        <dbReference type="Proteomes" id="UP000095282"/>
    </source>
</evidence>
<feature type="signal peptide" evidence="1">
    <location>
        <begin position="1"/>
        <end position="18"/>
    </location>
</feature>
<organism evidence="2 3">
    <name type="scientific">Caenorhabditis tropicalis</name>
    <dbReference type="NCBI Taxonomy" id="1561998"/>
    <lineage>
        <taxon>Eukaryota</taxon>
        <taxon>Metazoa</taxon>
        <taxon>Ecdysozoa</taxon>
        <taxon>Nematoda</taxon>
        <taxon>Chromadorea</taxon>
        <taxon>Rhabditida</taxon>
        <taxon>Rhabditina</taxon>
        <taxon>Rhabditomorpha</taxon>
        <taxon>Rhabditoidea</taxon>
        <taxon>Rhabditidae</taxon>
        <taxon>Peloderinae</taxon>
        <taxon>Caenorhabditis</taxon>
    </lineage>
</organism>
<name>A0A1I7UYY9_9PELO</name>
<keyword evidence="2" id="KW-1185">Reference proteome</keyword>
<keyword evidence="1" id="KW-0732">Signal</keyword>
<proteinExistence type="predicted"/>
<sequence length="139" mass="15692">MKSLVILLFLSIVSYIQSSQEQHALVLAGRSYSVYLEKDSEGIRRQLNKGDTQEQFFYFCDKAKGNNKKNCGAWVDKKGQKIKNANNNVKITEDGGTISKMQLVDSGRYSRFPEHSDEVQAILERVVVSVDEGPKPPKH</sequence>
<protein>
    <submittedName>
        <fullName evidence="3">DUF2511 domain-containing protein</fullName>
    </submittedName>
</protein>
<dbReference type="eggNOG" id="ENOG502TJ42">
    <property type="taxonomic scope" value="Eukaryota"/>
</dbReference>
<dbReference type="WBParaSite" id="Csp11.Scaffold630.g20745.t1">
    <property type="protein sequence ID" value="Csp11.Scaffold630.g20745.t1"/>
    <property type="gene ID" value="Csp11.Scaffold630.g20745"/>
</dbReference>